<name>A0A381VC80_9ZZZZ</name>
<dbReference type="GO" id="GO:0016787">
    <property type="term" value="F:hydrolase activity"/>
    <property type="evidence" value="ECO:0007669"/>
    <property type="project" value="UniProtKB-KW"/>
</dbReference>
<evidence type="ECO:0000313" key="3">
    <source>
        <dbReference type="EMBL" id="SVA37257.1"/>
    </source>
</evidence>
<dbReference type="PRINTS" id="PR01790">
    <property type="entry name" value="SMP30FAMILY"/>
</dbReference>
<evidence type="ECO:0000256" key="1">
    <source>
        <dbReference type="ARBA" id="ARBA00022801"/>
    </source>
</evidence>
<dbReference type="EMBL" id="UINC01008271">
    <property type="protein sequence ID" value="SVA37257.1"/>
    <property type="molecule type" value="Genomic_DNA"/>
</dbReference>
<organism evidence="3">
    <name type="scientific">marine metagenome</name>
    <dbReference type="NCBI Taxonomy" id="408172"/>
    <lineage>
        <taxon>unclassified sequences</taxon>
        <taxon>metagenomes</taxon>
        <taxon>ecological metagenomes</taxon>
    </lineage>
</organism>
<protein>
    <recommendedName>
        <fullName evidence="2">SMP-30/Gluconolactonase/LRE-like region domain-containing protein</fullName>
    </recommendedName>
</protein>
<feature type="domain" description="SMP-30/Gluconolactonase/LRE-like region" evidence="2">
    <location>
        <begin position="53"/>
        <end position="308"/>
    </location>
</feature>
<dbReference type="InterPro" id="IPR011042">
    <property type="entry name" value="6-blade_b-propeller_TolB-like"/>
</dbReference>
<dbReference type="InterPro" id="IPR051262">
    <property type="entry name" value="SMP-30/CGR1_Lactonase"/>
</dbReference>
<keyword evidence="1" id="KW-0378">Hydrolase</keyword>
<dbReference type="Pfam" id="PF08450">
    <property type="entry name" value="SGL"/>
    <property type="match status" value="1"/>
</dbReference>
<evidence type="ECO:0000259" key="2">
    <source>
        <dbReference type="Pfam" id="PF08450"/>
    </source>
</evidence>
<dbReference type="InterPro" id="IPR013658">
    <property type="entry name" value="SGL"/>
</dbReference>
<dbReference type="PANTHER" id="PTHR47572:SF4">
    <property type="entry name" value="LACTONASE DRP35"/>
    <property type="match status" value="1"/>
</dbReference>
<proteinExistence type="predicted"/>
<sequence>MARNNEVNRRLDRDWDADTVPYPEPAIEVIDERFRKYFIGNTGLERIFTGCRWAEGPAWFGDGRYLLFSDIPNNRLLRWVEETGRVSEYRIPSNNANGNVRDNEGRLVTCEHLTRQLTRTEHDGTISVIASSYKNIRFNAPNDVAVHSDGAIWFTDPGYGILNDYEGDKAEPELPTAVYRIHPETGEANVMTTQPVRPNGLCFSSDYSKLYIADSGSDNPKVIYIYDVENNGSSLSEASIFTETGMDSTDGIRCDTDGNLWASAQRGTNSIAIYAPDSNLIGRIYLPEVPSNLTFGGVKRNRLFITASQSVYSIYTGAKGSAAS</sequence>
<dbReference type="PANTHER" id="PTHR47572">
    <property type="entry name" value="LIPOPROTEIN-RELATED"/>
    <property type="match status" value="1"/>
</dbReference>
<accession>A0A381VC80</accession>
<dbReference type="SUPFAM" id="SSF63829">
    <property type="entry name" value="Calcium-dependent phosphotriesterase"/>
    <property type="match status" value="1"/>
</dbReference>
<dbReference type="AlphaFoldDB" id="A0A381VC80"/>
<gene>
    <name evidence="3" type="ORF">METZ01_LOCUS90111</name>
</gene>
<reference evidence="3" key="1">
    <citation type="submission" date="2018-05" db="EMBL/GenBank/DDBJ databases">
        <authorList>
            <person name="Lanie J.A."/>
            <person name="Ng W.-L."/>
            <person name="Kazmierczak K.M."/>
            <person name="Andrzejewski T.M."/>
            <person name="Davidsen T.M."/>
            <person name="Wayne K.J."/>
            <person name="Tettelin H."/>
            <person name="Glass J.I."/>
            <person name="Rusch D."/>
            <person name="Podicherti R."/>
            <person name="Tsui H.-C.T."/>
            <person name="Winkler M.E."/>
        </authorList>
    </citation>
    <scope>NUCLEOTIDE SEQUENCE</scope>
</reference>
<dbReference type="InterPro" id="IPR005511">
    <property type="entry name" value="SMP-30"/>
</dbReference>
<dbReference type="Gene3D" id="2.120.10.30">
    <property type="entry name" value="TolB, C-terminal domain"/>
    <property type="match status" value="1"/>
</dbReference>